<feature type="compositionally biased region" description="Polar residues" evidence="8">
    <location>
        <begin position="609"/>
        <end position="627"/>
    </location>
</feature>
<proteinExistence type="inferred from homology"/>
<dbReference type="EMBL" id="QUTC01003069">
    <property type="protein sequence ID" value="RHY71752.1"/>
    <property type="molecule type" value="Genomic_DNA"/>
</dbReference>
<dbReference type="SUPFAM" id="SSF53335">
    <property type="entry name" value="S-adenosyl-L-methionine-dependent methyltransferases"/>
    <property type="match status" value="1"/>
</dbReference>
<dbReference type="PANTHER" id="PTHR13600">
    <property type="entry name" value="LEUCINE CARBOXYL METHYLTRANSFERASE"/>
    <property type="match status" value="1"/>
</dbReference>
<evidence type="ECO:0000256" key="8">
    <source>
        <dbReference type="SAM" id="MobiDB-lite"/>
    </source>
</evidence>
<dbReference type="Gene3D" id="3.40.50.150">
    <property type="entry name" value="Vaccinia Virus protein VP39"/>
    <property type="match status" value="1"/>
</dbReference>
<feature type="compositionally biased region" description="Low complexity" evidence="8">
    <location>
        <begin position="565"/>
        <end position="578"/>
    </location>
</feature>
<dbReference type="InterPro" id="IPR007213">
    <property type="entry name" value="Ppm1/Ppm2/Tcmp"/>
</dbReference>
<evidence type="ECO:0000256" key="4">
    <source>
        <dbReference type="ARBA" id="ARBA00022603"/>
    </source>
</evidence>
<dbReference type="PANTHER" id="PTHR13600:SF21">
    <property type="entry name" value="LEUCINE CARBOXYL METHYLTRANSFERASE 1"/>
    <property type="match status" value="1"/>
</dbReference>
<evidence type="ECO:0000256" key="5">
    <source>
        <dbReference type="ARBA" id="ARBA00022679"/>
    </source>
</evidence>
<keyword evidence="5" id="KW-0808">Transferase</keyword>
<feature type="region of interest" description="Disordered" evidence="8">
    <location>
        <begin position="476"/>
        <end position="629"/>
    </location>
</feature>
<keyword evidence="6" id="KW-0949">S-adenosyl-L-methionine</keyword>
<evidence type="ECO:0000256" key="7">
    <source>
        <dbReference type="ARBA" id="ARBA00032526"/>
    </source>
</evidence>
<name>A0A397DXC9_APHAT</name>
<comment type="similarity">
    <text evidence="2">Belongs to the methyltransferase superfamily. LCMT family.</text>
</comment>
<evidence type="ECO:0000256" key="2">
    <source>
        <dbReference type="ARBA" id="ARBA00010703"/>
    </source>
</evidence>
<dbReference type="VEuPathDB" id="FungiDB:H257_03418"/>
<dbReference type="Proteomes" id="UP000265716">
    <property type="component" value="Unassembled WGS sequence"/>
</dbReference>
<keyword evidence="4" id="KW-0489">Methyltransferase</keyword>
<dbReference type="GO" id="GO:0032259">
    <property type="term" value="P:methylation"/>
    <property type="evidence" value="ECO:0007669"/>
    <property type="project" value="UniProtKB-KW"/>
</dbReference>
<comment type="catalytic activity">
    <reaction evidence="1">
        <text>[phosphatase 2A protein]-C-terminal L-leucine + S-adenosyl-L-methionine = [phosphatase 2A protein]-C-terminal L-leucine methyl ester + S-adenosyl-L-homocysteine</text>
        <dbReference type="Rhea" id="RHEA:48544"/>
        <dbReference type="Rhea" id="RHEA-COMP:12134"/>
        <dbReference type="Rhea" id="RHEA-COMP:12135"/>
        <dbReference type="ChEBI" id="CHEBI:57856"/>
        <dbReference type="ChEBI" id="CHEBI:59789"/>
        <dbReference type="ChEBI" id="CHEBI:90516"/>
        <dbReference type="ChEBI" id="CHEBI:90517"/>
        <dbReference type="EC" id="2.1.1.233"/>
    </reaction>
</comment>
<evidence type="ECO:0000313" key="9">
    <source>
        <dbReference type="EMBL" id="RHY71752.1"/>
    </source>
</evidence>
<dbReference type="VEuPathDB" id="FungiDB:H257_03422"/>
<feature type="compositionally biased region" description="Polar residues" evidence="8">
    <location>
        <begin position="537"/>
        <end position="557"/>
    </location>
</feature>
<evidence type="ECO:0000313" key="10">
    <source>
        <dbReference type="Proteomes" id="UP000265716"/>
    </source>
</evidence>
<reference evidence="9 10" key="1">
    <citation type="submission" date="2018-08" db="EMBL/GenBank/DDBJ databases">
        <title>Aphanomyces genome sequencing and annotation.</title>
        <authorList>
            <person name="Minardi D."/>
            <person name="Oidtmann B."/>
            <person name="Van Der Giezen M."/>
            <person name="Studholme D.J."/>
        </authorList>
    </citation>
    <scope>NUCLEOTIDE SEQUENCE [LARGE SCALE GENOMIC DNA]</scope>
    <source>
        <strain evidence="9 10">SA</strain>
    </source>
</reference>
<comment type="caution">
    <text evidence="9">The sequence shown here is derived from an EMBL/GenBank/DDBJ whole genome shotgun (WGS) entry which is preliminary data.</text>
</comment>
<evidence type="ECO:0000256" key="1">
    <source>
        <dbReference type="ARBA" id="ARBA00000724"/>
    </source>
</evidence>
<dbReference type="GO" id="GO:0018423">
    <property type="term" value="F:protein C-terminal leucine carboxyl O-methyltransferase activity"/>
    <property type="evidence" value="ECO:0007669"/>
    <property type="project" value="UniProtKB-EC"/>
</dbReference>
<feature type="compositionally biased region" description="Basic residues" evidence="8">
    <location>
        <begin position="526"/>
        <end position="536"/>
    </location>
</feature>
<sequence length="846" mass="93018">MANTSDHGVAETAFDSIRCKMYEPCDTNEILHATSINLDLPSTKAISTIHLPIHRGYYLRHIAVERAVSLFLQAATDHRGDGRPVQIVSLGAGFDTLFFRLAGKTDTGHPPVRMFEVDCDAISSQKVALLKASPSTFFGANGQVTATDTTTLAATVHHDNGNTSTYVAFACDLGNVTLLARHLAAYGLDPTLPTLVLAECVLAYLTPEASTSLLRWTAEALAECMFVAYDPIGLTDSSTFGAQLQQYFDNKGCALRSTSIMPSVQGYARLLRHVGWRCIRLGHMNAIYDALTTPTERRRVNALEPFDELEDWVLTNHHYGVLVASNNMIGPAAATSSLQAVLAWPSTVAGSSTSYHQSPDSTIITIRAFEQGDERDVRYLFETGHLPTSSKSVRKLVAKALQSDMANISQAYPGPLSGHQNVMAAVNVNAFKPVEAQLVLSLDDLIKQRREAFKQENKSVKKGDAAKSAKQLAVKAKKTNALNQKRGLPDKAPVAQKKKKQQKKVGGANTKPATQDVAASSLTPSQRKRLRKKTSKAQKVSGNDTLIDSQKKSQSNEQPKKQQHNKNNLPKKQQNNNDQPKKKNNTQQPQTQQKKKNVQIKIQRGNGGNTAHKTISPSNNKAKSTQNQDKRNVLFNVTMKGVKGLSLGKNRTNTNKKSEHPVKRLLGNHISNKKPGNKGDDDHLEDVVQGLHANELNTGLPTHYCWVDFWVDFDQHFQMARTAVCLARCAASYKTYAAVHLEAILRNVPLSGILLWRHLMTWQLRWHNRWATGVDESIAIVNAFGARQDVTMKSMAFHPRATGSKSTVLNAVIASDMSYVRLRNFSLVRGTSRSVTESVILANSGV</sequence>
<evidence type="ECO:0000256" key="6">
    <source>
        <dbReference type="ARBA" id="ARBA00022691"/>
    </source>
</evidence>
<feature type="compositionally biased region" description="Polar residues" evidence="8">
    <location>
        <begin position="511"/>
        <end position="525"/>
    </location>
</feature>
<protein>
    <recommendedName>
        <fullName evidence="3">[phosphatase 2A protein]-leucine-carboxy methyltransferase</fullName>
        <ecNumber evidence="3">2.1.1.233</ecNumber>
    </recommendedName>
    <alternativeName>
        <fullName evidence="7">[Phosphatase 2A protein]-leucine-carboxy methyltransferase 1</fullName>
    </alternativeName>
</protein>
<organism evidence="9 10">
    <name type="scientific">Aphanomyces astaci</name>
    <name type="common">Crayfish plague agent</name>
    <dbReference type="NCBI Taxonomy" id="112090"/>
    <lineage>
        <taxon>Eukaryota</taxon>
        <taxon>Sar</taxon>
        <taxon>Stramenopiles</taxon>
        <taxon>Oomycota</taxon>
        <taxon>Saprolegniomycetes</taxon>
        <taxon>Saprolegniales</taxon>
        <taxon>Verrucalvaceae</taxon>
        <taxon>Aphanomyces</taxon>
    </lineage>
</organism>
<dbReference type="EC" id="2.1.1.233" evidence="3"/>
<accession>A0A397DXC9</accession>
<dbReference type="AlphaFoldDB" id="A0A397DXC9"/>
<dbReference type="InterPro" id="IPR029063">
    <property type="entry name" value="SAM-dependent_MTases_sf"/>
</dbReference>
<dbReference type="InterPro" id="IPR016651">
    <property type="entry name" value="LCMT1"/>
</dbReference>
<dbReference type="Pfam" id="PF04072">
    <property type="entry name" value="LCM"/>
    <property type="match status" value="1"/>
</dbReference>
<evidence type="ECO:0000256" key="3">
    <source>
        <dbReference type="ARBA" id="ARBA00012834"/>
    </source>
</evidence>
<gene>
    <name evidence="9" type="ORF">DYB38_000939</name>
</gene>